<feature type="region of interest" description="Disordered" evidence="4">
    <location>
        <begin position="746"/>
        <end position="810"/>
    </location>
</feature>
<dbReference type="Pfam" id="PF00406">
    <property type="entry name" value="ADK"/>
    <property type="match status" value="2"/>
</dbReference>
<organism evidence="6 7">
    <name type="scientific">Schistosoma mattheei</name>
    <dbReference type="NCBI Taxonomy" id="31246"/>
    <lineage>
        <taxon>Eukaryota</taxon>
        <taxon>Metazoa</taxon>
        <taxon>Spiralia</taxon>
        <taxon>Lophotrochozoa</taxon>
        <taxon>Platyhelminthes</taxon>
        <taxon>Trematoda</taxon>
        <taxon>Digenea</taxon>
        <taxon>Strigeidida</taxon>
        <taxon>Schistosomatoidea</taxon>
        <taxon>Schistosomatidae</taxon>
        <taxon>Schistosoma</taxon>
    </lineage>
</organism>
<dbReference type="Proteomes" id="UP000050791">
    <property type="component" value="Unassembled WGS sequence"/>
</dbReference>
<dbReference type="PANTHER" id="PTHR23359">
    <property type="entry name" value="NUCLEOTIDE KINASE"/>
    <property type="match status" value="1"/>
</dbReference>
<feature type="compositionally biased region" description="Basic and acidic residues" evidence="4">
    <location>
        <begin position="1103"/>
        <end position="1114"/>
    </location>
</feature>
<dbReference type="InterPro" id="IPR003593">
    <property type="entry name" value="AAA+_ATPase"/>
</dbReference>
<feature type="domain" description="AAA+ ATPase" evidence="5">
    <location>
        <begin position="1334"/>
        <end position="1542"/>
    </location>
</feature>
<evidence type="ECO:0000313" key="7">
    <source>
        <dbReference type="WBParaSite" id="SMTH1_14400.1"/>
    </source>
</evidence>
<dbReference type="SUPFAM" id="SSF52540">
    <property type="entry name" value="P-loop containing nucleoside triphosphate hydrolases"/>
    <property type="match status" value="3"/>
</dbReference>
<proteinExistence type="predicted"/>
<evidence type="ECO:0000256" key="3">
    <source>
        <dbReference type="ARBA" id="ARBA00022777"/>
    </source>
</evidence>
<evidence type="ECO:0000259" key="5">
    <source>
        <dbReference type="SMART" id="SM00382"/>
    </source>
</evidence>
<evidence type="ECO:0000256" key="2">
    <source>
        <dbReference type="ARBA" id="ARBA00022741"/>
    </source>
</evidence>
<keyword evidence="1" id="KW-0808">Transferase</keyword>
<feature type="compositionally biased region" description="Basic and acidic residues" evidence="4">
    <location>
        <begin position="491"/>
        <end position="517"/>
    </location>
</feature>
<accession>A0AA85AWI1</accession>
<dbReference type="WBParaSite" id="SMTH1_14400.1">
    <property type="protein sequence ID" value="SMTH1_14400.1"/>
    <property type="gene ID" value="SMTH1_14400"/>
</dbReference>
<protein>
    <recommendedName>
        <fullName evidence="5">AAA+ ATPase domain-containing protein</fullName>
    </recommendedName>
</protein>
<name>A0AA85AWI1_9TREM</name>
<feature type="domain" description="AAA+ ATPase" evidence="5">
    <location>
        <begin position="42"/>
        <end position="182"/>
    </location>
</feature>
<evidence type="ECO:0000256" key="4">
    <source>
        <dbReference type="SAM" id="MobiDB-lite"/>
    </source>
</evidence>
<feature type="compositionally biased region" description="Acidic residues" evidence="4">
    <location>
        <begin position="750"/>
        <end position="803"/>
    </location>
</feature>
<sequence length="1971" mass="227137">MNEQLTFYPEDVLTSKRFVQKLYDNNTLYNENSAVLQALNKKPVCIIILGKPCSGKTELAKRLCSKWKLQLVNAMELITENIDRATYSGKVISEVMGSGQPLDEKLVYNLITQKLESPECAHYGYVLDDLPAFSESIITIEDQIACITSLNLKPDFIVHIKIPQEDIIRRREGLRIDVEDGTVYSSQNYTDELKSFCEPEEKFSNKTTKFKQNKTEEDTDDSLDNVLEDVEAMEEVNEEEDQISGQSHPDFKKLNKNKLEYLISRLEDNPEKMKLDLEYHDKNIASHITSYIKMFNPFNVIELDGNLTPTELFYNLLVKLQGMNLYPSVAPIRFFGPTGEGEEEEEEVIPEDIDTEELFRIVATKKMPGPRARWHKSPWKRLCPVALYEGQLSMGKPEFTVGYLGQIFCLANIENFTSFMKNPRPYLLPPQPRPPFRVVVLGPKASEIQEKTEAIVIKEITEKQQLEIQSLNSEKVTEDTTEITEEIVTNKTEEQITNDKDSQEGEKTSELNEKKEQSPSSDIPQYLLQPIDKDHPEVKKRVAEALQSIKQESIEIEVDFYINAVRAAVDEAEAKLRNDNPGGPYHGQWIIDGLPARPDVWRSFTENAPELLPDLIVYLQDTSINSEYLLRRWIQLKIEEFSDIESVDLTENIESVITEDLENEQPKISEETIILNGSHGQAALLKLKEAEKLWTESFDLLKRTTQPLGAPVDVMELNITDKTIDQMREEVLDRLVNQFKIEPIAKTQEDLDEEEEEDAGAFEETIDEEFSIDEEGIEEGEEENEQKEEGEEVEEEEGEEEESDSSRNLQKNLGLTSYFCPVTLREYGVLRAGDPEIVAVHQNLIYYFSNEEARSKFMENPNVILNGSNGLLKPPPPRILILGPTGTGKSLHSRQIALNLNLVHIDFLSLLQEITFPKLGKKIGKQYADQEPIPDIVLPPLEESANENDEKREASENVIQKPNLTEITDESDKSLLLDEHETNVYEYLLNSTSIPNDTLEWLLGKFWKQEPYKSTGFILDGFPQSVEDLQFLVTSNYFFDYAIFLTTEADEVVSRLLPPRLEVWRKLMAKKAENAAKLMEWKTAKKKLAMDKRRSEILKELEEKRENARMKQTSDDPDVGEDEELEDEVDIDEMLAEEFAEDEEEMDDEEEETEADVVERLTEEITETFNDSNDVFTEISEQIDDLSIPKYEINAGGKITWARYRIVKRLHSLLENRNSLFERVYPIAPKIAERLLINGYYFPSSYGRWCPVTLYFQNAWLPPIPMPNIKVGNPKYLSKLPGTIGETLPIVKAKTCAAIYKQHIYWFMNSNARGLFMKNPLKYTQKYTDPPFRVPLRLHIIGPPKSGKTTIAQRLAKEYNIPVINAGDSIRWVLNDPSHMHTSLATRIREQFNRGECISDELTAQAIQTLLMNGIYFTRGYILENYPLTKEQGELLSIFGVRPNLVIELVVKNEKQKEELIVRGITQSSNTNQLKLSKSSLSFLTYDEKHMTTNGTAEEHYSDNEPERSEEGFKLPEPEVDIAQELVIRLAAYDNIILQLKEWYLSRNGILVELEAVQNRWLLWRKVIYLIKHRMRHIEEYMERITAHKAASIAELGIEQCEYDKLTSEFRQYCPVALRERQELEDTIDEPKQRFIVKLNINDNQINKSYHISSTKHNLQKMLHNNGYYSSKENEYPNVNNQNNDIKSDVTTSIDDDDNNNGNEKNNLIYIHTSMRFTAEYEGRYYRMAGPSELQAFLANPTRYVSPNNINALPENELIPIRLKGDNLKQIHDSFPKQLALNGYCPVCFYDSKLRYEGLKLGLPEYLANYDHKIYAFCSNNCLLNFLRKPILFANLQLPHKLPPVANPITVKSLPLPGFLEQTLSVALLRALSSISQERPKFPFITIKRSALIYMGLHLKAYNPRFPINEQKKNQQKLANYMNACHLIPWLAKSMPIQFLSVNKRSMEFNTKLDHFLGLEKHKDLPEIWIH</sequence>
<reference evidence="7" key="1">
    <citation type="submission" date="2023-11" db="UniProtKB">
        <authorList>
            <consortium name="WormBaseParasite"/>
        </authorList>
    </citation>
    <scope>IDENTIFICATION</scope>
</reference>
<dbReference type="SMART" id="SM00382">
    <property type="entry name" value="AAA"/>
    <property type="match status" value="3"/>
</dbReference>
<dbReference type="InterPro" id="IPR027417">
    <property type="entry name" value="P-loop_NTPase"/>
</dbReference>
<dbReference type="Gene3D" id="3.40.50.300">
    <property type="entry name" value="P-loop containing nucleotide triphosphate hydrolases"/>
    <property type="match status" value="3"/>
</dbReference>
<dbReference type="InterPro" id="IPR000850">
    <property type="entry name" value="Adenylat/UMP-CMP_kin"/>
</dbReference>
<evidence type="ECO:0000256" key="1">
    <source>
        <dbReference type="ARBA" id="ARBA00022679"/>
    </source>
</evidence>
<feature type="domain" description="AAA+ ATPase" evidence="5">
    <location>
        <begin position="875"/>
        <end position="1059"/>
    </location>
</feature>
<feature type="compositionally biased region" description="Acidic residues" evidence="4">
    <location>
        <begin position="1115"/>
        <end position="1127"/>
    </location>
</feature>
<dbReference type="GO" id="GO:0005524">
    <property type="term" value="F:ATP binding"/>
    <property type="evidence" value="ECO:0007669"/>
    <property type="project" value="InterPro"/>
</dbReference>
<dbReference type="GO" id="GO:0006139">
    <property type="term" value="P:nucleobase-containing compound metabolic process"/>
    <property type="evidence" value="ECO:0007669"/>
    <property type="project" value="InterPro"/>
</dbReference>
<feature type="region of interest" description="Disordered" evidence="4">
    <location>
        <begin position="472"/>
        <end position="526"/>
    </location>
</feature>
<keyword evidence="3" id="KW-0418">Kinase</keyword>
<keyword evidence="2" id="KW-0547">Nucleotide-binding</keyword>
<feature type="region of interest" description="Disordered" evidence="4">
    <location>
        <begin position="1103"/>
        <end position="1127"/>
    </location>
</feature>
<dbReference type="GO" id="GO:0019205">
    <property type="term" value="F:nucleobase-containing compound kinase activity"/>
    <property type="evidence" value="ECO:0007669"/>
    <property type="project" value="InterPro"/>
</dbReference>
<evidence type="ECO:0000313" key="6">
    <source>
        <dbReference type="Proteomes" id="UP000050791"/>
    </source>
</evidence>